<keyword evidence="2" id="KW-1185">Reference proteome</keyword>
<evidence type="ECO:0000313" key="1">
    <source>
        <dbReference type="EMBL" id="KAK9989850.1"/>
    </source>
</evidence>
<proteinExistence type="predicted"/>
<dbReference type="Proteomes" id="UP001459277">
    <property type="component" value="Unassembled WGS sequence"/>
</dbReference>
<organism evidence="1 2">
    <name type="scientific">Lithocarpus litseifolius</name>
    <dbReference type="NCBI Taxonomy" id="425828"/>
    <lineage>
        <taxon>Eukaryota</taxon>
        <taxon>Viridiplantae</taxon>
        <taxon>Streptophyta</taxon>
        <taxon>Embryophyta</taxon>
        <taxon>Tracheophyta</taxon>
        <taxon>Spermatophyta</taxon>
        <taxon>Magnoliopsida</taxon>
        <taxon>eudicotyledons</taxon>
        <taxon>Gunneridae</taxon>
        <taxon>Pentapetalae</taxon>
        <taxon>rosids</taxon>
        <taxon>fabids</taxon>
        <taxon>Fagales</taxon>
        <taxon>Fagaceae</taxon>
        <taxon>Lithocarpus</taxon>
    </lineage>
</organism>
<dbReference type="EMBL" id="JAZDWU010000010">
    <property type="protein sequence ID" value="KAK9989850.1"/>
    <property type="molecule type" value="Genomic_DNA"/>
</dbReference>
<dbReference type="AlphaFoldDB" id="A0AAW2C0K2"/>
<evidence type="ECO:0000313" key="2">
    <source>
        <dbReference type="Proteomes" id="UP001459277"/>
    </source>
</evidence>
<sequence>MLRFHKPITVTLEPKAFERMRNLKFLIVDNVFICEELEYLPKGLRLLHLPYYRFPLPSNFCPQKLVTLKMTGSRIRLKKLFKQVWFSLKTMFKILIQILLNIL</sequence>
<reference evidence="1 2" key="1">
    <citation type="submission" date="2024-01" db="EMBL/GenBank/DDBJ databases">
        <title>A telomere-to-telomere, gap-free genome of sweet tea (Lithocarpus litseifolius).</title>
        <authorList>
            <person name="Zhou J."/>
        </authorList>
    </citation>
    <scope>NUCLEOTIDE SEQUENCE [LARGE SCALE GENOMIC DNA]</scope>
    <source>
        <strain evidence="1">Zhou-2022a</strain>
        <tissue evidence="1">Leaf</tissue>
    </source>
</reference>
<gene>
    <name evidence="1" type="ORF">SO802_030089</name>
</gene>
<name>A0AAW2C0K2_9ROSI</name>
<accession>A0AAW2C0K2</accession>
<protein>
    <submittedName>
        <fullName evidence="1">Uncharacterized protein</fullName>
    </submittedName>
</protein>
<comment type="caution">
    <text evidence="1">The sequence shown here is derived from an EMBL/GenBank/DDBJ whole genome shotgun (WGS) entry which is preliminary data.</text>
</comment>